<feature type="compositionally biased region" description="Low complexity" evidence="1">
    <location>
        <begin position="42"/>
        <end position="54"/>
    </location>
</feature>
<keyword evidence="2" id="KW-0812">Transmembrane</keyword>
<keyword evidence="2" id="KW-1133">Transmembrane helix</keyword>
<evidence type="ECO:0000256" key="1">
    <source>
        <dbReference type="SAM" id="MobiDB-lite"/>
    </source>
</evidence>
<name>A0A1W0VRD9_SORBI</name>
<gene>
    <name evidence="3" type="ORF">SORBI_3010G043250</name>
</gene>
<protein>
    <submittedName>
        <fullName evidence="3">Uncharacterized protein</fullName>
    </submittedName>
</protein>
<dbReference type="InParanoid" id="A0A1W0VRD9"/>
<evidence type="ECO:0000313" key="4">
    <source>
        <dbReference type="Proteomes" id="UP000000768"/>
    </source>
</evidence>
<feature type="region of interest" description="Disordered" evidence="1">
    <location>
        <begin position="1"/>
        <end position="57"/>
    </location>
</feature>
<proteinExistence type="predicted"/>
<accession>A0A1W0VRD9</accession>
<feature type="compositionally biased region" description="Basic and acidic residues" evidence="1">
    <location>
        <begin position="15"/>
        <end position="28"/>
    </location>
</feature>
<dbReference type="Proteomes" id="UP000000768">
    <property type="component" value="Chromosome 10"/>
</dbReference>
<dbReference type="Gramene" id="OQU75846">
    <property type="protein sequence ID" value="OQU75846"/>
    <property type="gene ID" value="SORBI_3010G043250"/>
</dbReference>
<dbReference type="EMBL" id="CM000769">
    <property type="protein sequence ID" value="OQU75846.1"/>
    <property type="molecule type" value="Genomic_DNA"/>
</dbReference>
<feature type="transmembrane region" description="Helical" evidence="2">
    <location>
        <begin position="64"/>
        <end position="85"/>
    </location>
</feature>
<dbReference type="AlphaFoldDB" id="A0A1W0VRD9"/>
<evidence type="ECO:0000313" key="3">
    <source>
        <dbReference type="EMBL" id="OQU75846.1"/>
    </source>
</evidence>
<evidence type="ECO:0000256" key="2">
    <source>
        <dbReference type="SAM" id="Phobius"/>
    </source>
</evidence>
<keyword evidence="4" id="KW-1185">Reference proteome</keyword>
<sequence>MSPPDPISSCVDGHGNGDRNHVWKDLDSSPHWSHNFVPPEPSSTSSTRAPRSSSQATCKRSLNLSWISCCAPILHAGLLFLGSILKQEMT</sequence>
<keyword evidence="2" id="KW-0472">Membrane</keyword>
<reference evidence="3 4" key="1">
    <citation type="journal article" date="2009" name="Nature">
        <title>The Sorghum bicolor genome and the diversification of grasses.</title>
        <authorList>
            <person name="Paterson A.H."/>
            <person name="Bowers J.E."/>
            <person name="Bruggmann R."/>
            <person name="Dubchak I."/>
            <person name="Grimwood J."/>
            <person name="Gundlach H."/>
            <person name="Haberer G."/>
            <person name="Hellsten U."/>
            <person name="Mitros T."/>
            <person name="Poliakov A."/>
            <person name="Schmutz J."/>
            <person name="Spannagl M."/>
            <person name="Tang H."/>
            <person name="Wang X."/>
            <person name="Wicker T."/>
            <person name="Bharti A.K."/>
            <person name="Chapman J."/>
            <person name="Feltus F.A."/>
            <person name="Gowik U."/>
            <person name="Grigoriev I.V."/>
            <person name="Lyons E."/>
            <person name="Maher C.A."/>
            <person name="Martis M."/>
            <person name="Narechania A."/>
            <person name="Otillar R.P."/>
            <person name="Penning B.W."/>
            <person name="Salamov A.A."/>
            <person name="Wang Y."/>
            <person name="Zhang L."/>
            <person name="Carpita N.C."/>
            <person name="Freeling M."/>
            <person name="Gingle A.R."/>
            <person name="Hash C.T."/>
            <person name="Keller B."/>
            <person name="Klein P."/>
            <person name="Kresovich S."/>
            <person name="McCann M.C."/>
            <person name="Ming R."/>
            <person name="Peterson D.G."/>
            <person name="Mehboob-ur-Rahman"/>
            <person name="Ware D."/>
            <person name="Westhoff P."/>
            <person name="Mayer K.F."/>
            <person name="Messing J."/>
            <person name="Rokhsar D.S."/>
        </authorList>
    </citation>
    <scope>NUCLEOTIDE SEQUENCE [LARGE SCALE GENOMIC DNA]</scope>
    <source>
        <strain evidence="4">cv. BTx623</strain>
    </source>
</reference>
<organism evidence="3 4">
    <name type="scientific">Sorghum bicolor</name>
    <name type="common">Sorghum</name>
    <name type="synonym">Sorghum vulgare</name>
    <dbReference type="NCBI Taxonomy" id="4558"/>
    <lineage>
        <taxon>Eukaryota</taxon>
        <taxon>Viridiplantae</taxon>
        <taxon>Streptophyta</taxon>
        <taxon>Embryophyta</taxon>
        <taxon>Tracheophyta</taxon>
        <taxon>Spermatophyta</taxon>
        <taxon>Magnoliopsida</taxon>
        <taxon>Liliopsida</taxon>
        <taxon>Poales</taxon>
        <taxon>Poaceae</taxon>
        <taxon>PACMAD clade</taxon>
        <taxon>Panicoideae</taxon>
        <taxon>Andropogonodae</taxon>
        <taxon>Andropogoneae</taxon>
        <taxon>Sorghinae</taxon>
        <taxon>Sorghum</taxon>
    </lineage>
</organism>
<reference evidence="4" key="2">
    <citation type="journal article" date="2018" name="Plant J.">
        <title>The Sorghum bicolor reference genome: improved assembly, gene annotations, a transcriptome atlas, and signatures of genome organization.</title>
        <authorList>
            <person name="McCormick R.F."/>
            <person name="Truong S.K."/>
            <person name="Sreedasyam A."/>
            <person name="Jenkins J."/>
            <person name="Shu S."/>
            <person name="Sims D."/>
            <person name="Kennedy M."/>
            <person name="Amirebrahimi M."/>
            <person name="Weers B.D."/>
            <person name="McKinley B."/>
            <person name="Mattison A."/>
            <person name="Morishige D.T."/>
            <person name="Grimwood J."/>
            <person name="Schmutz J."/>
            <person name="Mullet J.E."/>
        </authorList>
    </citation>
    <scope>NUCLEOTIDE SEQUENCE [LARGE SCALE GENOMIC DNA]</scope>
    <source>
        <strain evidence="4">cv. BTx623</strain>
    </source>
</reference>